<feature type="compositionally biased region" description="Acidic residues" evidence="10">
    <location>
        <begin position="1287"/>
        <end position="1309"/>
    </location>
</feature>
<dbReference type="InterPro" id="IPR057301">
    <property type="entry name" value="Rrp5_OB_4th"/>
</dbReference>
<feature type="compositionally biased region" description="Low complexity" evidence="10">
    <location>
        <begin position="59"/>
        <end position="69"/>
    </location>
</feature>
<dbReference type="PANTHER" id="PTHR23270">
    <property type="entry name" value="PROGRAMMED CELL DEATH PROTEIN 11 PRE-RRNA PROCESSING PROTEIN RRP5"/>
    <property type="match status" value="1"/>
</dbReference>
<feature type="domain" description="S1 motif" evidence="11">
    <location>
        <begin position="518"/>
        <end position="592"/>
    </location>
</feature>
<dbReference type="InterPro" id="IPR003029">
    <property type="entry name" value="S1_domain"/>
</dbReference>
<dbReference type="Proteomes" id="UP000054559">
    <property type="component" value="Unassembled WGS sequence"/>
</dbReference>
<dbReference type="CDD" id="cd05706">
    <property type="entry name" value="S1_Rrp5_repeat_sc10"/>
    <property type="match status" value="1"/>
</dbReference>
<keyword evidence="2" id="KW-0690">Ribosome biogenesis</keyword>
<dbReference type="InterPro" id="IPR003107">
    <property type="entry name" value="HAT"/>
</dbReference>
<evidence type="ECO:0000313" key="13">
    <source>
        <dbReference type="Proteomes" id="UP000054559"/>
    </source>
</evidence>
<dbReference type="PANTHER" id="PTHR23270:SF10">
    <property type="entry name" value="PROTEIN RRP5 HOMOLOG"/>
    <property type="match status" value="1"/>
</dbReference>
<dbReference type="FunFam" id="2.40.50.140:FF:000155">
    <property type="entry name" value="rRNA biogenesis protein RRP5"/>
    <property type="match status" value="1"/>
</dbReference>
<dbReference type="GO" id="GO:0032040">
    <property type="term" value="C:small-subunit processome"/>
    <property type="evidence" value="ECO:0007669"/>
    <property type="project" value="TreeGrafter"/>
</dbReference>
<gene>
    <name evidence="12" type="ORF">CISG_02758</name>
</gene>
<feature type="compositionally biased region" description="Basic residues" evidence="10">
    <location>
        <begin position="135"/>
        <end position="146"/>
    </location>
</feature>
<proteinExistence type="predicted"/>
<dbReference type="InterPro" id="IPR011990">
    <property type="entry name" value="TPR-like_helical_dom_sf"/>
</dbReference>
<evidence type="ECO:0000256" key="5">
    <source>
        <dbReference type="ARBA" id="ARBA00022737"/>
    </source>
</evidence>
<evidence type="ECO:0000256" key="7">
    <source>
        <dbReference type="ARBA" id="ARBA00055575"/>
    </source>
</evidence>
<dbReference type="GO" id="GO:0003723">
    <property type="term" value="F:RNA binding"/>
    <property type="evidence" value="ECO:0007669"/>
    <property type="project" value="TreeGrafter"/>
</dbReference>
<dbReference type="CDD" id="cd05707">
    <property type="entry name" value="S1_Rrp5_repeat_sc11"/>
    <property type="match status" value="1"/>
</dbReference>
<protein>
    <recommendedName>
        <fullName evidence="8">rRNA biogenesis protein RRP5</fullName>
    </recommendedName>
    <alternativeName>
        <fullName evidence="9">Ribosomal RNA-processing protein 5</fullName>
    </alternativeName>
</protein>
<keyword evidence="4" id="KW-0597">Phosphoprotein</keyword>
<evidence type="ECO:0000259" key="11">
    <source>
        <dbReference type="PROSITE" id="PS50126"/>
    </source>
</evidence>
<evidence type="ECO:0000256" key="9">
    <source>
        <dbReference type="ARBA" id="ARBA00076674"/>
    </source>
</evidence>
<feature type="region of interest" description="Disordered" evidence="10">
    <location>
        <begin position="1286"/>
        <end position="1325"/>
    </location>
</feature>
<evidence type="ECO:0000313" key="12">
    <source>
        <dbReference type="EMBL" id="KMU81740.1"/>
    </source>
</evidence>
<comment type="function">
    <text evidence="7">Involved in the biogenesis of rRNA. Required for the formation of 18S and 5.8S rRNA.</text>
</comment>
<organism evidence="12 13">
    <name type="scientific">Coccidioides immitis RMSCC 3703</name>
    <dbReference type="NCBI Taxonomy" id="454286"/>
    <lineage>
        <taxon>Eukaryota</taxon>
        <taxon>Fungi</taxon>
        <taxon>Dikarya</taxon>
        <taxon>Ascomycota</taxon>
        <taxon>Pezizomycotina</taxon>
        <taxon>Eurotiomycetes</taxon>
        <taxon>Eurotiomycetidae</taxon>
        <taxon>Onygenales</taxon>
        <taxon>Onygenaceae</taxon>
        <taxon>Coccidioides</taxon>
    </lineage>
</organism>
<feature type="domain" description="S1 motif" evidence="11">
    <location>
        <begin position="939"/>
        <end position="1010"/>
    </location>
</feature>
<evidence type="ECO:0000256" key="4">
    <source>
        <dbReference type="ARBA" id="ARBA00022553"/>
    </source>
</evidence>
<comment type="subcellular location">
    <subcellularLocation>
        <location evidence="1">Nucleus</location>
        <location evidence="1">Nucleolus</location>
    </subcellularLocation>
</comment>
<dbReference type="CDD" id="cd05703">
    <property type="entry name" value="S1_Rrp5_repeat_hs12_sc9"/>
    <property type="match status" value="1"/>
</dbReference>
<feature type="compositionally biased region" description="Acidic residues" evidence="10">
    <location>
        <begin position="115"/>
        <end position="128"/>
    </location>
</feature>
<name>A0A0J8RBF2_COCIT</name>
<dbReference type="SMART" id="SM00316">
    <property type="entry name" value="S1"/>
    <property type="match status" value="10"/>
</dbReference>
<dbReference type="OrthoDB" id="412781at2759"/>
<feature type="domain" description="S1 motif" evidence="11">
    <location>
        <begin position="612"/>
        <end position="681"/>
    </location>
</feature>
<dbReference type="FunFam" id="2.40.50.140:FF:000103">
    <property type="entry name" value="protein RRP5 homolog"/>
    <property type="match status" value="1"/>
</dbReference>
<dbReference type="FunFam" id="2.40.50.140:FF:000196">
    <property type="entry name" value="rRNA biogenesis protein RRP5"/>
    <property type="match status" value="1"/>
</dbReference>
<feature type="domain" description="S1 motif" evidence="11">
    <location>
        <begin position="1120"/>
        <end position="1189"/>
    </location>
</feature>
<feature type="domain" description="S1 motif" evidence="11">
    <location>
        <begin position="1209"/>
        <end position="1280"/>
    </location>
</feature>
<dbReference type="PROSITE" id="PS50126">
    <property type="entry name" value="S1"/>
    <property type="match status" value="8"/>
</dbReference>
<dbReference type="FunFam" id="2.40.50.140:FF:000367">
    <property type="entry name" value="rRNA biogenesis protein RRP5, putative"/>
    <property type="match status" value="1"/>
</dbReference>
<feature type="domain" description="S1 motif" evidence="11">
    <location>
        <begin position="1026"/>
        <end position="1095"/>
    </location>
</feature>
<dbReference type="Pfam" id="PF23459">
    <property type="entry name" value="S1_RRP5"/>
    <property type="match status" value="2"/>
</dbReference>
<feature type="domain" description="S1 motif" evidence="11">
    <location>
        <begin position="831"/>
        <end position="907"/>
    </location>
</feature>
<dbReference type="Gene3D" id="2.40.50.140">
    <property type="entry name" value="Nucleic acid-binding proteins"/>
    <property type="match status" value="9"/>
</dbReference>
<dbReference type="FunFam" id="2.40.50.140:FF:000159">
    <property type="entry name" value="rRNA biogenesis protein rrp5"/>
    <property type="match status" value="1"/>
</dbReference>
<dbReference type="EMBL" id="DS268126">
    <property type="protein sequence ID" value="KMU81740.1"/>
    <property type="molecule type" value="Genomic_DNA"/>
</dbReference>
<dbReference type="InterPro" id="IPR045209">
    <property type="entry name" value="Rrp5"/>
</dbReference>
<evidence type="ECO:0000256" key="1">
    <source>
        <dbReference type="ARBA" id="ARBA00004604"/>
    </source>
</evidence>
<dbReference type="InterPro" id="IPR048058">
    <property type="entry name" value="Rrp5_S1_rpt_hs11_sc8"/>
</dbReference>
<keyword evidence="5" id="KW-0677">Repeat</keyword>
<dbReference type="SUPFAM" id="SSF48452">
    <property type="entry name" value="TPR-like"/>
    <property type="match status" value="1"/>
</dbReference>
<keyword evidence="3" id="KW-0698">rRNA processing</keyword>
<dbReference type="Pfam" id="PF00575">
    <property type="entry name" value="S1"/>
    <property type="match status" value="3"/>
</dbReference>
<dbReference type="FunFam" id="1.25.40.10:FF:000467">
    <property type="entry name" value="Putative rRNA biogenesis protein RRP5"/>
    <property type="match status" value="1"/>
</dbReference>
<feature type="compositionally biased region" description="Basic and acidic residues" evidence="10">
    <location>
        <begin position="27"/>
        <end position="42"/>
    </location>
</feature>
<reference evidence="13" key="1">
    <citation type="journal article" date="2010" name="Genome Res.">
        <title>Population genomic sequencing of Coccidioides fungi reveals recent hybridization and transposon control.</title>
        <authorList>
            <person name="Neafsey D.E."/>
            <person name="Barker B.M."/>
            <person name="Sharpton T.J."/>
            <person name="Stajich J.E."/>
            <person name="Park D.J."/>
            <person name="Whiston E."/>
            <person name="Hung C.-Y."/>
            <person name="McMahan C."/>
            <person name="White J."/>
            <person name="Sykes S."/>
            <person name="Heiman D."/>
            <person name="Young S."/>
            <person name="Zeng Q."/>
            <person name="Abouelleil A."/>
            <person name="Aftuck L."/>
            <person name="Bessette D."/>
            <person name="Brown A."/>
            <person name="FitzGerald M."/>
            <person name="Lui A."/>
            <person name="Macdonald J.P."/>
            <person name="Priest M."/>
            <person name="Orbach M.J."/>
            <person name="Galgiani J.N."/>
            <person name="Kirkland T.N."/>
            <person name="Cole G.T."/>
            <person name="Birren B.W."/>
            <person name="Henn M.R."/>
            <person name="Taylor J.W."/>
            <person name="Rounsley S.D."/>
        </authorList>
    </citation>
    <scope>NUCLEOTIDE SEQUENCE [LARGE SCALE GENOMIC DNA]</scope>
    <source>
        <strain evidence="13">RMSCC 3703</strain>
    </source>
</reference>
<evidence type="ECO:0000256" key="6">
    <source>
        <dbReference type="ARBA" id="ARBA00023242"/>
    </source>
</evidence>
<dbReference type="SUPFAM" id="SSF50249">
    <property type="entry name" value="Nucleic acid-binding proteins"/>
    <property type="match status" value="9"/>
</dbReference>
<dbReference type="SMART" id="SM00386">
    <property type="entry name" value="HAT"/>
    <property type="match status" value="6"/>
</dbReference>
<accession>A0A0J8RBF2</accession>
<dbReference type="FunFam" id="2.40.50.140:FF:000278">
    <property type="entry name" value="rRNA biogenesis protein rrp5"/>
    <property type="match status" value="1"/>
</dbReference>
<evidence type="ECO:0000256" key="10">
    <source>
        <dbReference type="SAM" id="MobiDB-lite"/>
    </source>
</evidence>
<sequence length="1706" mass="187617">MSSVKRKGNAPEDSNSRHLKKRVKVSGQDREKDAKRVTKDSRANGPTGKNRTDTLKGQSESSSRPSTVSVLRDEAPAFPRGGNNALTPLERKQIQIQATRDVLFEQKGTPGGEILNDDSEIEKDEDTAREDAKASKKKQKAKKHKKSAEALAKPQGPKIESLSFKANCARFQNSLGQVSRYREDDENDEDTDDDDFDLKSYVRLGPIPPCARSVSSFPSTPKRANAGLSKSDMIVDSTVQASVLSVEDYGLIMDLGLEDGETRGFMSSKELPPSVDLSQVKEGAVFLCVVTGHNAAGNVIKLSADLQKAASAKKSHYLSSAPTINTFLPGTAAEILLTEVTPNGMTGKIMGMLDVVVDAVHSGSTDETKDLTKKYRPATKAKGRLICTYPSDENPKLGFSILDHVLKFSPTSVADPQDRDDKPAISAIIPEVKVIKIDPTLGLYVQLGNTKHYGFVHISRVKDGKVSSLSSAEGPFKVGSHHEGRIIGFNALDNLFLLSLEKKVIDQPFLRLEDVTVGAVVKGKIEKLLMGPDGINGLLVSLADGISGLVPGMHMADTKLQHPEKKFREGLQVTARILSVNLEKRQLRLTLKKSLLHSESAIWKDYRDIAPGNQSPGTFVSIQENGAVIQFYGAVRGFLPVSEMSEAYIKDPSQHFSIGQVVNVNALSVDAEQGRLVVSCKDPSIVTDAYKSAFENVHPGLLVSGTVFEKSSDDLLLKLEDGGLIARLSAEQLSDAAPSKSAANLARLRVGQKLHDLLILSIRKTHRLIQSISCSVSSIDQDAQRFILTMNPVEKEEEKHERRYKTKNTNELSVSNPVDQDIKSLDDFKTGKVTKARITSVKDTQLNVLLADNVQGRIDVSEVFDNWEDIKDRKQPLRLYKPKQVVPVKILGVHDARTHKFLPISHRTGKVPVFELSAKPSSLKSPDLGPISLEKVKVGNSFLGFVNNMGDDCLWLNISPSVRGKLPIMDISDDLALAGDIKRTFPIGSALKVTVAAVDVDKNRLDLTAKHGASSKKLTISDLSKGMILLGKVTKVTERQVLVQLNESLVGAIGLLDMADDYSKINPANFHKNAVLRVCVVDVDVPNKRVALSVRPSKVLSASLPVEDPVIASIDRLKVNDIVRGFVRRVADIGLFVTLGHNVTAYVRVSDLSDSYLKEWQDEFQIDQIVRGRITLVDTEAKKVQMTLKQSALDPDYKPPLKLKDLKPGQIVTGKVRKVEEFGAFVSIDGTANLSGLCHRSEMAERKVTDARKLYEQGDIVKAKILKIDLKKDQISLGLKASYFNNDSDEADSDMSEGASEEESGDDELGGVALEPGIDDEDLSDEGEDIIMGGVDLSNSLVQSADSDNVDVLMADADGDQEGALVTSGFDWTGDSYEIQKGLNGAAFDSDDENMSKKKKRRKAEIQVDRTGDLDANGPQTVDDYERLLLGEPNSSLLWLKYMAFHLELGEVDKAREIAERALRSISLGQDTEKFNVWVAMLNLENTFGTDDSLEEVFKRACQYNDAQEIHEKMASIFIQSDKPEKADEIFQSALKKKFTQSPNLFLNYANFLFDTMAAPDRGRALLPRAMQSLPPHTHVELTSKFGQLEFRSPHGDVERGRTVFEGLLSSFPKRVDLWNILLDLEIKVGDVDQVRRLFERVLGIGRGVGADGSKAGMKKLKDKQAKFFFKKWLTFEEKISNGDDKMVDEVKARAAEYVKSLKEDP</sequence>
<feature type="domain" description="S1 motif" evidence="11">
    <location>
        <begin position="426"/>
        <end position="501"/>
    </location>
</feature>
<evidence type="ECO:0000256" key="2">
    <source>
        <dbReference type="ARBA" id="ARBA00022517"/>
    </source>
</evidence>
<dbReference type="Pfam" id="PF24685">
    <property type="entry name" value="OB_RRP5_4th"/>
    <property type="match status" value="1"/>
</dbReference>
<feature type="region of interest" description="Disordered" evidence="10">
    <location>
        <begin position="1"/>
        <end position="156"/>
    </location>
</feature>
<keyword evidence="6" id="KW-0539">Nucleus</keyword>
<evidence type="ECO:0000256" key="3">
    <source>
        <dbReference type="ARBA" id="ARBA00022552"/>
    </source>
</evidence>
<dbReference type="CDD" id="cd05702">
    <property type="entry name" value="S1_Rrp5_repeat_hs11_sc8"/>
    <property type="match status" value="1"/>
</dbReference>
<dbReference type="CDD" id="cd05697">
    <property type="entry name" value="S1_Rrp5_repeat_hs5"/>
    <property type="match status" value="1"/>
</dbReference>
<dbReference type="CDD" id="cd05698">
    <property type="entry name" value="S1_Rrp5_repeat_hs6_sc5"/>
    <property type="match status" value="1"/>
</dbReference>
<dbReference type="STRING" id="454286.A0A0J8RBF2"/>
<dbReference type="InterPro" id="IPR057302">
    <property type="entry name" value="Rrp5_S1"/>
</dbReference>
<evidence type="ECO:0000256" key="8">
    <source>
        <dbReference type="ARBA" id="ARBA00073619"/>
    </source>
</evidence>
<dbReference type="Gene3D" id="1.25.40.10">
    <property type="entry name" value="Tetratricopeptide repeat domain"/>
    <property type="match status" value="1"/>
</dbReference>
<dbReference type="FunFam" id="2.40.50.140:FF:000266">
    <property type="entry name" value="rRNA biogenesis protein rrp5"/>
    <property type="match status" value="1"/>
</dbReference>
<dbReference type="InterPro" id="IPR012340">
    <property type="entry name" value="NA-bd_OB-fold"/>
</dbReference>
<dbReference type="GO" id="GO:0006364">
    <property type="term" value="P:rRNA processing"/>
    <property type="evidence" value="ECO:0007669"/>
    <property type="project" value="UniProtKB-KW"/>
</dbReference>